<organism evidence="7 8">
    <name type="scientific">Microbacterium saperdae</name>
    <dbReference type="NCBI Taxonomy" id="69368"/>
    <lineage>
        <taxon>Bacteria</taxon>
        <taxon>Bacillati</taxon>
        <taxon>Actinomycetota</taxon>
        <taxon>Actinomycetes</taxon>
        <taxon>Micrococcales</taxon>
        <taxon>Microbacteriaceae</taxon>
        <taxon>Microbacterium</taxon>
    </lineage>
</organism>
<dbReference type="EMBL" id="VFOX01000002">
    <property type="protein sequence ID" value="TQL82060.1"/>
    <property type="molecule type" value="Genomic_DNA"/>
</dbReference>
<keyword evidence="8" id="KW-1185">Reference proteome</keyword>
<dbReference type="PANTHER" id="PTHR42789">
    <property type="entry name" value="D-ISOMER SPECIFIC 2-HYDROXYACID DEHYDROGENASE FAMILY PROTEIN (AFU_ORTHOLOGUE AFUA_6G10090)"/>
    <property type="match status" value="1"/>
</dbReference>
<evidence type="ECO:0000313" key="8">
    <source>
        <dbReference type="Proteomes" id="UP000317209"/>
    </source>
</evidence>
<feature type="domain" description="D-isomer specific 2-hydroxyacid dehydrogenase catalytic" evidence="5">
    <location>
        <begin position="33"/>
        <end position="313"/>
    </location>
</feature>
<dbReference type="SUPFAM" id="SSF52283">
    <property type="entry name" value="Formate/glycerate dehydrogenase catalytic domain-like"/>
    <property type="match status" value="1"/>
</dbReference>
<dbReference type="CDD" id="cd05299">
    <property type="entry name" value="CtBP_dh"/>
    <property type="match status" value="1"/>
</dbReference>
<accession>A0A543BB48</accession>
<dbReference type="PROSITE" id="PS00671">
    <property type="entry name" value="D_2_HYDROXYACID_DH_3"/>
    <property type="match status" value="1"/>
</dbReference>
<comment type="similarity">
    <text evidence="1 4">Belongs to the D-isomer specific 2-hydroxyacid dehydrogenase family.</text>
</comment>
<dbReference type="Pfam" id="PF02826">
    <property type="entry name" value="2-Hacid_dh_C"/>
    <property type="match status" value="1"/>
</dbReference>
<evidence type="ECO:0000256" key="3">
    <source>
        <dbReference type="ARBA" id="ARBA00023027"/>
    </source>
</evidence>
<feature type="domain" description="D-isomer specific 2-hydroxyacid dehydrogenase NAD-binding" evidence="6">
    <location>
        <begin position="109"/>
        <end position="286"/>
    </location>
</feature>
<dbReference type="InterPro" id="IPR006139">
    <property type="entry name" value="D-isomer_2_OHA_DH_cat_dom"/>
</dbReference>
<dbReference type="GO" id="GO:0003714">
    <property type="term" value="F:transcription corepressor activity"/>
    <property type="evidence" value="ECO:0007669"/>
    <property type="project" value="InterPro"/>
</dbReference>
<name>A0A543BB48_9MICO</name>
<reference evidence="7 8" key="1">
    <citation type="submission" date="2019-06" db="EMBL/GenBank/DDBJ databases">
        <title>Sequencing the genomes of 1000 actinobacteria strains.</title>
        <authorList>
            <person name="Klenk H.-P."/>
        </authorList>
    </citation>
    <scope>NUCLEOTIDE SEQUENCE [LARGE SCALE GENOMIC DNA]</scope>
    <source>
        <strain evidence="7 8">DSM 20169</strain>
    </source>
</reference>
<dbReference type="GO" id="GO:0016616">
    <property type="term" value="F:oxidoreductase activity, acting on the CH-OH group of donors, NAD or NADP as acceptor"/>
    <property type="evidence" value="ECO:0007669"/>
    <property type="project" value="InterPro"/>
</dbReference>
<evidence type="ECO:0000256" key="1">
    <source>
        <dbReference type="ARBA" id="ARBA00005854"/>
    </source>
</evidence>
<dbReference type="InterPro" id="IPR050857">
    <property type="entry name" value="D-2-hydroxyacid_DH"/>
</dbReference>
<dbReference type="InterPro" id="IPR029753">
    <property type="entry name" value="D-isomer_DH_CS"/>
</dbReference>
<dbReference type="Proteomes" id="UP000317209">
    <property type="component" value="Unassembled WGS sequence"/>
</dbReference>
<gene>
    <name evidence="7" type="ORF">FB560_3542</name>
</gene>
<dbReference type="InterPro" id="IPR043322">
    <property type="entry name" value="CtBP"/>
</dbReference>
<keyword evidence="2 4" id="KW-0560">Oxidoreductase</keyword>
<dbReference type="PROSITE" id="PS00670">
    <property type="entry name" value="D_2_HYDROXYACID_DH_2"/>
    <property type="match status" value="1"/>
</dbReference>
<dbReference type="OrthoDB" id="117809at2"/>
<evidence type="ECO:0000256" key="4">
    <source>
        <dbReference type="RuleBase" id="RU003719"/>
    </source>
</evidence>
<dbReference type="AlphaFoldDB" id="A0A543BB48"/>
<dbReference type="GO" id="GO:0051287">
    <property type="term" value="F:NAD binding"/>
    <property type="evidence" value="ECO:0007669"/>
    <property type="project" value="InterPro"/>
</dbReference>
<evidence type="ECO:0000313" key="7">
    <source>
        <dbReference type="EMBL" id="TQL82060.1"/>
    </source>
</evidence>
<proteinExistence type="inferred from homology"/>
<dbReference type="RefSeq" id="WP_141873976.1">
    <property type="nucleotide sequence ID" value="NZ_VFOX01000002.1"/>
</dbReference>
<evidence type="ECO:0000259" key="5">
    <source>
        <dbReference type="Pfam" id="PF00389"/>
    </source>
</evidence>
<dbReference type="Gene3D" id="3.40.50.720">
    <property type="entry name" value="NAD(P)-binding Rossmann-like Domain"/>
    <property type="match status" value="2"/>
</dbReference>
<evidence type="ECO:0000259" key="6">
    <source>
        <dbReference type="Pfam" id="PF02826"/>
    </source>
</evidence>
<sequence>MPEPYILVSDCDLPGTVIEDTLRQAGLRAERAASPSLDDLAVLDADAEGLVVQWAQITGEVMDRLPNLRIISRVGIGYDMVDVEAATARGIAVANTPSYCIEEVAAHTVAMIMTQARGLPAYDRAVRAGTWKAVDARPLAVRPSTTTISVLGFGRIGSIVARGCRALGFRVLVADPYASADAVRDAGCEPVEIPDAVAQADILTLHVPLTEATKHLIDAAALATMKQGAVVVNTCRGPLIDEEALAASLRTGHLGAAALDVFAGEPLAADSPLRDLDEVLLTPHAAWYSPEALADLPVHAAQNIIRYLAGESVPIVNPTYAAAR</sequence>
<keyword evidence="3" id="KW-0520">NAD</keyword>
<dbReference type="SUPFAM" id="SSF51735">
    <property type="entry name" value="NAD(P)-binding Rossmann-fold domains"/>
    <property type="match status" value="1"/>
</dbReference>
<dbReference type="PANTHER" id="PTHR42789:SF1">
    <property type="entry name" value="D-ISOMER SPECIFIC 2-HYDROXYACID DEHYDROGENASE FAMILY PROTEIN (AFU_ORTHOLOGUE AFUA_6G10090)"/>
    <property type="match status" value="1"/>
</dbReference>
<comment type="caution">
    <text evidence="7">The sequence shown here is derived from an EMBL/GenBank/DDBJ whole genome shotgun (WGS) entry which is preliminary data.</text>
</comment>
<evidence type="ECO:0000256" key="2">
    <source>
        <dbReference type="ARBA" id="ARBA00023002"/>
    </source>
</evidence>
<protein>
    <submittedName>
        <fullName evidence="7">D-3-phosphoglycerate dehydrogenase</fullName>
    </submittedName>
</protein>
<dbReference type="Pfam" id="PF00389">
    <property type="entry name" value="2-Hacid_dh"/>
    <property type="match status" value="1"/>
</dbReference>
<dbReference type="InterPro" id="IPR036291">
    <property type="entry name" value="NAD(P)-bd_dom_sf"/>
</dbReference>
<dbReference type="InterPro" id="IPR006140">
    <property type="entry name" value="D-isomer_DH_NAD-bd"/>
</dbReference>